<evidence type="ECO:0000313" key="7">
    <source>
        <dbReference type="EMBL" id="EGV60528.1"/>
    </source>
</evidence>
<dbReference type="EMBL" id="GL996528">
    <property type="protein sequence ID" value="EGV60528.1"/>
    <property type="molecule type" value="Genomic_DNA"/>
</dbReference>
<feature type="transmembrane region" description="Helical" evidence="5">
    <location>
        <begin position="399"/>
        <end position="416"/>
    </location>
</feature>
<dbReference type="PROSITE" id="PS50850">
    <property type="entry name" value="MFS"/>
    <property type="match status" value="1"/>
</dbReference>
<feature type="transmembrane region" description="Helical" evidence="5">
    <location>
        <begin position="138"/>
        <end position="160"/>
    </location>
</feature>
<feature type="transmembrane region" description="Helical" evidence="5">
    <location>
        <begin position="256"/>
        <end position="274"/>
    </location>
</feature>
<dbReference type="AlphaFoldDB" id="G3BEE9"/>
<gene>
    <name evidence="7" type="ORF">CANTEDRAFT_116596</name>
</gene>
<dbReference type="KEGG" id="cten:18248369"/>
<feature type="transmembrane region" description="Helical" evidence="5">
    <location>
        <begin position="222"/>
        <end position="241"/>
    </location>
</feature>
<proteinExistence type="predicted"/>
<dbReference type="eggNOG" id="ENOG502QPK1">
    <property type="taxonomic scope" value="Eukaryota"/>
</dbReference>
<dbReference type="GO" id="GO:0015355">
    <property type="term" value="F:secondary active monocarboxylate transmembrane transporter activity"/>
    <property type="evidence" value="ECO:0007669"/>
    <property type="project" value="TreeGrafter"/>
</dbReference>
<dbReference type="Gene3D" id="1.20.1250.20">
    <property type="entry name" value="MFS general substrate transporter like domains"/>
    <property type="match status" value="1"/>
</dbReference>
<evidence type="ECO:0000256" key="3">
    <source>
        <dbReference type="ARBA" id="ARBA00022989"/>
    </source>
</evidence>
<feature type="transmembrane region" description="Helical" evidence="5">
    <location>
        <begin position="497"/>
        <end position="516"/>
    </location>
</feature>
<feature type="transmembrane region" description="Helical" evidence="5">
    <location>
        <begin position="109"/>
        <end position="131"/>
    </location>
</feature>
<dbReference type="HOGENOM" id="CLU_001265_46_1_1"/>
<evidence type="ECO:0000256" key="5">
    <source>
        <dbReference type="SAM" id="Phobius"/>
    </source>
</evidence>
<dbReference type="SUPFAM" id="SSF103473">
    <property type="entry name" value="MFS general substrate transporter"/>
    <property type="match status" value="1"/>
</dbReference>
<protein>
    <submittedName>
        <fullName evidence="7">MFS general substrate transporter</fullName>
    </submittedName>
</protein>
<dbReference type="PANTHER" id="PTHR23508:SF10">
    <property type="entry name" value="CARBOXYLIC ACID TRANSPORTER PROTEIN HOMOLOG"/>
    <property type="match status" value="1"/>
</dbReference>
<dbReference type="CDD" id="cd17316">
    <property type="entry name" value="MFS_SV2_like"/>
    <property type="match status" value="1"/>
</dbReference>
<comment type="subcellular location">
    <subcellularLocation>
        <location evidence="1">Membrane</location>
        <topology evidence="1">Multi-pass membrane protein</topology>
    </subcellularLocation>
</comment>
<dbReference type="InterPro" id="IPR020846">
    <property type="entry name" value="MFS_dom"/>
</dbReference>
<dbReference type="Pfam" id="PF00083">
    <property type="entry name" value="Sugar_tr"/>
    <property type="match status" value="2"/>
</dbReference>
<feature type="transmembrane region" description="Helical" evidence="5">
    <location>
        <begin position="166"/>
        <end position="188"/>
    </location>
</feature>
<dbReference type="GeneID" id="18248369"/>
<dbReference type="Proteomes" id="UP000000707">
    <property type="component" value="Unassembled WGS sequence"/>
</dbReference>
<feature type="transmembrane region" description="Helical" evidence="5">
    <location>
        <begin position="328"/>
        <end position="348"/>
    </location>
</feature>
<dbReference type="GO" id="GO:0005886">
    <property type="term" value="C:plasma membrane"/>
    <property type="evidence" value="ECO:0007669"/>
    <property type="project" value="TreeGrafter"/>
</dbReference>
<name>G3BEE9_CANTC</name>
<feature type="transmembrane region" description="Helical" evidence="5">
    <location>
        <begin position="71"/>
        <end position="89"/>
    </location>
</feature>
<dbReference type="InterPro" id="IPR036259">
    <property type="entry name" value="MFS_trans_sf"/>
</dbReference>
<evidence type="ECO:0000313" key="8">
    <source>
        <dbReference type="Proteomes" id="UP000000707"/>
    </source>
</evidence>
<dbReference type="GO" id="GO:0035879">
    <property type="term" value="P:plasma membrane lactate transport"/>
    <property type="evidence" value="ECO:0007669"/>
    <property type="project" value="TreeGrafter"/>
</dbReference>
<keyword evidence="8" id="KW-1185">Reference proteome</keyword>
<keyword evidence="2 5" id="KW-0812">Transmembrane</keyword>
<dbReference type="RefSeq" id="XP_006689742.1">
    <property type="nucleotide sequence ID" value="XM_006689679.1"/>
</dbReference>
<evidence type="ECO:0000256" key="1">
    <source>
        <dbReference type="ARBA" id="ARBA00004141"/>
    </source>
</evidence>
<evidence type="ECO:0000256" key="4">
    <source>
        <dbReference type="ARBA" id="ARBA00023136"/>
    </source>
</evidence>
<evidence type="ECO:0000259" key="6">
    <source>
        <dbReference type="PROSITE" id="PS50850"/>
    </source>
</evidence>
<dbReference type="InterPro" id="IPR005828">
    <property type="entry name" value="MFS_sugar_transport-like"/>
</dbReference>
<reference evidence="7 8" key="1">
    <citation type="journal article" date="2011" name="Proc. Natl. Acad. Sci. U.S.A.">
        <title>Comparative genomics of xylose-fermenting fungi for enhanced biofuel production.</title>
        <authorList>
            <person name="Wohlbach D.J."/>
            <person name="Kuo A."/>
            <person name="Sato T.K."/>
            <person name="Potts K.M."/>
            <person name="Salamov A.A."/>
            <person name="LaButti K.M."/>
            <person name="Sun H."/>
            <person name="Clum A."/>
            <person name="Pangilinan J.L."/>
            <person name="Lindquist E.A."/>
            <person name="Lucas S."/>
            <person name="Lapidus A."/>
            <person name="Jin M."/>
            <person name="Gunawan C."/>
            <person name="Balan V."/>
            <person name="Dale B.E."/>
            <person name="Jeffries T.W."/>
            <person name="Zinkel R."/>
            <person name="Barry K.W."/>
            <person name="Grigoriev I.V."/>
            <person name="Gasch A.P."/>
        </authorList>
    </citation>
    <scope>NUCLEOTIDE SEQUENCE [LARGE SCALE GENOMIC DNA]</scope>
    <source>
        <strain evidence="8">ATCC 10573 / BCRC 21748 / CBS 615 / JCM 9827 / NBRC 10315 / NRRL Y-1498 / VKM Y-70</strain>
    </source>
</reference>
<dbReference type="OrthoDB" id="5296287at2759"/>
<keyword evidence="4 5" id="KW-0472">Membrane</keyword>
<dbReference type="PANTHER" id="PTHR23508">
    <property type="entry name" value="CARBOXYLIC ACID TRANSPORTER PROTEIN HOMOLOG"/>
    <property type="match status" value="1"/>
</dbReference>
<accession>G3BEE9</accession>
<evidence type="ECO:0000256" key="2">
    <source>
        <dbReference type="ARBA" id="ARBA00022692"/>
    </source>
</evidence>
<keyword evidence="3 5" id="KW-1133">Transmembrane helix</keyword>
<feature type="domain" description="Major facilitator superfamily (MFS) profile" evidence="6">
    <location>
        <begin position="73"/>
        <end position="520"/>
    </location>
</feature>
<organism evidence="8">
    <name type="scientific">Candida tenuis (strain ATCC 10573 / BCRC 21748 / CBS 615 / JCM 9827 / NBRC 10315 / NRRL Y-1498 / VKM Y-70)</name>
    <name type="common">Yeast</name>
    <name type="synonym">Yamadazyma tenuis</name>
    <dbReference type="NCBI Taxonomy" id="590646"/>
    <lineage>
        <taxon>Eukaryota</taxon>
        <taxon>Fungi</taxon>
        <taxon>Dikarya</taxon>
        <taxon>Ascomycota</taxon>
        <taxon>Saccharomycotina</taxon>
        <taxon>Pichiomycetes</taxon>
        <taxon>Debaryomycetaceae</taxon>
        <taxon>Yamadazyma</taxon>
    </lineage>
</organism>
<sequence length="567" mass="63002">MTSVISIHSQLVEDHNQHVVHPPTFTSRAIKKYLKTRFTTLVASKKERSSYTWGQYFNPFRPLGELNRRQWMYFFIGYFAWTWDAFDFFSVSLNVDSIAIDLGKEVKDITWGITLVLMLRSVGAAIFGLIGDRYGTKLPYVVSLGLLVVLQIGCGFVKTYKQFLGVRALFGIAMGGVYSVALGTCYGCNPEPVKDLNQDYLSTINHDEVGISKNARGILGGLFQQGYAFGYLLVVVFNRAIVDNVNNDHNQAWRSIFWFSAGPPVIFIVWRLMLPETDDYLIKRAKMELRKRKIAEGNADPTAGPIQPTVREEIAEFVISGKKVLKTYWAMFLYTILLMAGFNFFSHGSQDIYPTLLKVQLGYGTDRATVTNSVANLGAIFGGFIFGHVSNFIGRRISIIIAAVLAGAMIYPWAFIKGSGINAGAFFLQAGVQGAWGVVPSHLSELSPPDYRTFVVGLSYQLGNLVSSASSTIESTIGERFPIVAPSGAPTYNYAKVMAIFLGCVVGYLIVVTLFGPENRNASFDIDRDEYVEEFDDHGIKSDEESLDEDHDNFSVTKPIEANVEKV</sequence>
<feature type="transmembrane region" description="Helical" evidence="5">
    <location>
        <begin position="368"/>
        <end position="387"/>
    </location>
</feature>